<dbReference type="Pfam" id="PF01032">
    <property type="entry name" value="FecCD"/>
    <property type="match status" value="2"/>
</dbReference>
<evidence type="ECO:0000256" key="4">
    <source>
        <dbReference type="ARBA" id="ARBA00022475"/>
    </source>
</evidence>
<feature type="transmembrane region" description="Helical" evidence="8">
    <location>
        <begin position="407"/>
        <end position="424"/>
    </location>
</feature>
<feature type="transmembrane region" description="Helical" evidence="8">
    <location>
        <begin position="149"/>
        <end position="171"/>
    </location>
</feature>
<evidence type="ECO:0000313" key="9">
    <source>
        <dbReference type="EMBL" id="MCX8999743.1"/>
    </source>
</evidence>
<dbReference type="FunFam" id="1.10.3470.10:FF:000001">
    <property type="entry name" value="Vitamin B12 ABC transporter permease BtuC"/>
    <property type="match status" value="1"/>
</dbReference>
<feature type="transmembrane region" description="Helical" evidence="8">
    <location>
        <begin position="93"/>
        <end position="112"/>
    </location>
</feature>
<feature type="transmembrane region" description="Helical" evidence="8">
    <location>
        <begin position="531"/>
        <end position="555"/>
    </location>
</feature>
<dbReference type="GO" id="GO:0033214">
    <property type="term" value="P:siderophore-iron import into cell"/>
    <property type="evidence" value="ECO:0007669"/>
    <property type="project" value="TreeGrafter"/>
</dbReference>
<dbReference type="CDD" id="cd06550">
    <property type="entry name" value="TM_ABC_iron-siderophores_like"/>
    <property type="match status" value="2"/>
</dbReference>
<comment type="subcellular location">
    <subcellularLocation>
        <location evidence="1">Cell membrane</location>
        <topology evidence="1">Multi-pass membrane protein</topology>
    </subcellularLocation>
</comment>
<keyword evidence="4" id="KW-1003">Cell membrane</keyword>
<dbReference type="EMBL" id="JANFPI010000010">
    <property type="protein sequence ID" value="MCX8999743.1"/>
    <property type="molecule type" value="Genomic_DNA"/>
</dbReference>
<feature type="transmembrane region" description="Helical" evidence="8">
    <location>
        <begin position="649"/>
        <end position="667"/>
    </location>
</feature>
<evidence type="ECO:0000256" key="5">
    <source>
        <dbReference type="ARBA" id="ARBA00022692"/>
    </source>
</evidence>
<feature type="transmembrane region" description="Helical" evidence="8">
    <location>
        <begin position="61"/>
        <end position="81"/>
    </location>
</feature>
<dbReference type="SUPFAM" id="SSF81345">
    <property type="entry name" value="ABC transporter involved in vitamin B12 uptake, BtuC"/>
    <property type="match status" value="2"/>
</dbReference>
<gene>
    <name evidence="9" type="ORF">NOF55_21795</name>
</gene>
<evidence type="ECO:0000256" key="6">
    <source>
        <dbReference type="ARBA" id="ARBA00022989"/>
    </source>
</evidence>
<comment type="caution">
    <text evidence="9">The sequence shown here is derived from an EMBL/GenBank/DDBJ whole genome shotgun (WGS) entry which is preliminary data.</text>
</comment>
<keyword evidence="5 8" id="KW-0812">Transmembrane</keyword>
<protein>
    <submittedName>
        <fullName evidence="9">Iron ABC transporter permease</fullName>
    </submittedName>
</protein>
<comment type="similarity">
    <text evidence="2">Belongs to the binding-protein-dependent transport system permease family. FecCD subfamily.</text>
</comment>
<dbReference type="Gene3D" id="1.10.3470.10">
    <property type="entry name" value="ABC transporter involved in vitamin B12 uptake, BtuC"/>
    <property type="match status" value="2"/>
</dbReference>
<dbReference type="PANTHER" id="PTHR30472">
    <property type="entry name" value="FERRIC ENTEROBACTIN TRANSPORT SYSTEM PERMEASE PROTEIN"/>
    <property type="match status" value="1"/>
</dbReference>
<keyword evidence="3" id="KW-0813">Transport</keyword>
<feature type="transmembrane region" description="Helical" evidence="8">
    <location>
        <begin position="436"/>
        <end position="455"/>
    </location>
</feature>
<feature type="transmembrane region" description="Helical" evidence="8">
    <location>
        <begin position="348"/>
        <end position="373"/>
    </location>
</feature>
<feature type="transmembrane region" description="Helical" evidence="8">
    <location>
        <begin position="461"/>
        <end position="483"/>
    </location>
</feature>
<accession>A0AAE3SXG2</accession>
<name>A0AAE3SXG2_9HYPH</name>
<evidence type="ECO:0000256" key="3">
    <source>
        <dbReference type="ARBA" id="ARBA00022448"/>
    </source>
</evidence>
<proteinExistence type="inferred from homology"/>
<feature type="transmembrane region" description="Helical" evidence="8">
    <location>
        <begin position="119"/>
        <end position="137"/>
    </location>
</feature>
<feature type="transmembrane region" description="Helical" evidence="8">
    <location>
        <begin position="306"/>
        <end position="327"/>
    </location>
</feature>
<evidence type="ECO:0000256" key="1">
    <source>
        <dbReference type="ARBA" id="ARBA00004651"/>
    </source>
</evidence>
<feature type="transmembrane region" description="Helical" evidence="8">
    <location>
        <begin position="276"/>
        <end position="294"/>
    </location>
</feature>
<feature type="transmembrane region" description="Helical" evidence="8">
    <location>
        <begin position="620"/>
        <end position="643"/>
    </location>
</feature>
<dbReference type="InterPro" id="IPR037294">
    <property type="entry name" value="ABC_BtuC-like"/>
</dbReference>
<feature type="transmembrane region" description="Helical" evidence="8">
    <location>
        <begin position="235"/>
        <end position="264"/>
    </location>
</feature>
<dbReference type="Proteomes" id="UP001208771">
    <property type="component" value="Unassembled WGS sequence"/>
</dbReference>
<dbReference type="GO" id="GO:0005886">
    <property type="term" value="C:plasma membrane"/>
    <property type="evidence" value="ECO:0007669"/>
    <property type="project" value="UniProtKB-SubCell"/>
</dbReference>
<dbReference type="PANTHER" id="PTHR30472:SF37">
    <property type="entry name" value="FE(3+) DICITRATE TRANSPORT SYSTEM PERMEASE PROTEIN FECD-RELATED"/>
    <property type="match status" value="1"/>
</dbReference>
<evidence type="ECO:0000256" key="7">
    <source>
        <dbReference type="ARBA" id="ARBA00023136"/>
    </source>
</evidence>
<keyword evidence="7 8" id="KW-0472">Membrane</keyword>
<evidence type="ECO:0000256" key="8">
    <source>
        <dbReference type="SAM" id="Phobius"/>
    </source>
</evidence>
<dbReference type="AlphaFoldDB" id="A0AAE3SXG2"/>
<feature type="transmembrane region" description="Helical" evidence="8">
    <location>
        <begin position="490"/>
        <end position="511"/>
    </location>
</feature>
<dbReference type="RefSeq" id="WP_306413237.1">
    <property type="nucleotide sequence ID" value="NZ_JANFPI010000010.1"/>
</dbReference>
<evidence type="ECO:0000256" key="2">
    <source>
        <dbReference type="ARBA" id="ARBA00007935"/>
    </source>
</evidence>
<keyword evidence="10" id="KW-1185">Reference proteome</keyword>
<organism evidence="9 10">
    <name type="scientific">Ectorhizobium quercum</name>
    <dbReference type="NCBI Taxonomy" id="2965071"/>
    <lineage>
        <taxon>Bacteria</taxon>
        <taxon>Pseudomonadati</taxon>
        <taxon>Pseudomonadota</taxon>
        <taxon>Alphaproteobacteria</taxon>
        <taxon>Hyphomicrobiales</taxon>
        <taxon>Rhizobiaceae</taxon>
        <taxon>Ectorhizobium</taxon>
    </lineage>
</organism>
<sequence>MIANDIRAGCLMLAGGFCALAIAFLANMGHGEAAIGIVEIVRALRSGESNLMMDVIGGFRLPRAVMGVLAGSALAVSGALMQGVLRNPMVSPSILGISSGSFLAIVLAAILAPDILAAMPIPVAVSGGALAVTAVYMMSGNIRATPLRILLSGLIVSMTISGFTGALLMIFEAEARYLISWSAGSLRQNGWANVQIAAPWIVACLAAAIITSRSFDIAALGEDTAAGLGQKRGPVMAASIILVLVMTGAAVAATGPIGFVGLVAPHLVKLAGVRRNVFLLPASALWGSALLLLADTMTYMLGTLTSAPPVGAITAAVGAPWLLWLVMRRGPGAGMNGQASFGFGRTAHVPPAVLFCILLLLAGVTLLAGIVFAGASPLSFSQTIDGLFGTGSNLARRIIRDLRMPRIASALLAGGGLALAGALFQSAVRNPLADSSIVGVSGGATAGILLVVALFPTASPFAIACGALAGGIVAAASVYGLAWRTHLTPTYLILIGISVSALCGAIVQILVMQTRFNSNPMIWLIGGLYGANWNTVLVLAPTLVAGLACAMLVAARLELISLGDLTARSLGTAIAPVRLAAGVTGVAIAAVCVSQTGPVGYVGLLGPHLARFLCGHSLRLLLPTSVLVGAILLGLADIAARVVIAPAELPAGSVIALIGAPYLIYLIRRSMRA</sequence>
<dbReference type="GO" id="GO:0022857">
    <property type="term" value="F:transmembrane transporter activity"/>
    <property type="evidence" value="ECO:0007669"/>
    <property type="project" value="InterPro"/>
</dbReference>
<evidence type="ECO:0000313" key="10">
    <source>
        <dbReference type="Proteomes" id="UP001208771"/>
    </source>
</evidence>
<reference evidence="9" key="1">
    <citation type="submission" date="2022-07" db="EMBL/GenBank/DDBJ databases">
        <title>Ectorhizobium quercum gen.nov., sp. nov.</title>
        <authorList>
            <person name="Ma T."/>
            <person name="Li Y."/>
        </authorList>
    </citation>
    <scope>NUCLEOTIDE SEQUENCE</scope>
    <source>
        <strain evidence="9">BDR2-2</strain>
    </source>
</reference>
<feature type="transmembrane region" description="Helical" evidence="8">
    <location>
        <begin position="6"/>
        <end position="26"/>
    </location>
</feature>
<feature type="transmembrane region" description="Helical" evidence="8">
    <location>
        <begin position="192"/>
        <end position="215"/>
    </location>
</feature>
<dbReference type="InterPro" id="IPR000522">
    <property type="entry name" value="ABC_transptr_permease_BtuC"/>
</dbReference>
<keyword evidence="6 8" id="KW-1133">Transmembrane helix</keyword>